<dbReference type="InterPro" id="IPR052523">
    <property type="entry name" value="Trichothecene_AcTrans"/>
</dbReference>
<name>A0A0A1T5D4_9HYPO</name>
<reference evidence="2 3" key="1">
    <citation type="journal article" date="2015" name="Genome Announc.">
        <title>Draft Genome Sequence and Gene Annotation of the Entomopathogenic Fungus Verticillium hemipterigenum.</title>
        <authorList>
            <person name="Horn F."/>
            <person name="Habel A."/>
            <person name="Scharf D.H."/>
            <person name="Dworschak J."/>
            <person name="Brakhage A.A."/>
            <person name="Guthke R."/>
            <person name="Hertweck C."/>
            <person name="Linde J."/>
        </authorList>
    </citation>
    <scope>NUCLEOTIDE SEQUENCE [LARGE SCALE GENOMIC DNA]</scope>
</reference>
<dbReference type="Pfam" id="PF00583">
    <property type="entry name" value="Acetyltransf_1"/>
    <property type="match status" value="1"/>
</dbReference>
<organism evidence="2 3">
    <name type="scientific">[Torrubiella] hemipterigena</name>
    <dbReference type="NCBI Taxonomy" id="1531966"/>
    <lineage>
        <taxon>Eukaryota</taxon>
        <taxon>Fungi</taxon>
        <taxon>Dikarya</taxon>
        <taxon>Ascomycota</taxon>
        <taxon>Pezizomycotina</taxon>
        <taxon>Sordariomycetes</taxon>
        <taxon>Hypocreomycetidae</taxon>
        <taxon>Hypocreales</taxon>
        <taxon>Clavicipitaceae</taxon>
        <taxon>Clavicipitaceae incertae sedis</taxon>
        <taxon>'Torrubiella' clade</taxon>
    </lineage>
</organism>
<dbReference type="HOGENOM" id="CLU_060131_6_5_1"/>
<evidence type="ECO:0000313" key="3">
    <source>
        <dbReference type="Proteomes" id="UP000039046"/>
    </source>
</evidence>
<dbReference type="GO" id="GO:0016747">
    <property type="term" value="F:acyltransferase activity, transferring groups other than amino-acyl groups"/>
    <property type="evidence" value="ECO:0007669"/>
    <property type="project" value="InterPro"/>
</dbReference>
<dbReference type="PANTHER" id="PTHR42791">
    <property type="entry name" value="GNAT FAMILY ACETYLTRANSFERASE"/>
    <property type="match status" value="1"/>
</dbReference>
<dbReference type="CDD" id="cd04301">
    <property type="entry name" value="NAT_SF"/>
    <property type="match status" value="1"/>
</dbReference>
<accession>A0A0A1T5D4</accession>
<dbReference type="PANTHER" id="PTHR42791:SF2">
    <property type="entry name" value="N-ACETYLTRANSFERASE DOMAIN-CONTAINING PROTEIN"/>
    <property type="match status" value="1"/>
</dbReference>
<dbReference type="AlphaFoldDB" id="A0A0A1T5D4"/>
<keyword evidence="3" id="KW-1185">Reference proteome</keyword>
<dbReference type="InterPro" id="IPR000182">
    <property type="entry name" value="GNAT_dom"/>
</dbReference>
<dbReference type="SUPFAM" id="SSF55729">
    <property type="entry name" value="Acyl-CoA N-acyltransferases (Nat)"/>
    <property type="match status" value="1"/>
</dbReference>
<evidence type="ECO:0000313" key="2">
    <source>
        <dbReference type="EMBL" id="CEJ90024.1"/>
    </source>
</evidence>
<feature type="domain" description="N-acetyltransferase" evidence="1">
    <location>
        <begin position="130"/>
        <end position="211"/>
    </location>
</feature>
<sequence length="213" mass="23852">MTLRIRMAQAGDEAGIALVSTLAFAPGKDALTTNLFPARLQPETGDPAMTAYPWRLTRKAWWIREGEGIMMVAVDDALDGKIVGFSLWESPREPGTKGPKEPSVPCPGFDPEEYASFRDHMETTIKGWFGEVGLSNMWYLDYLAVDPAHQRRGLGKMLLQWGLDKAQEEKRDAFLIATPAGKPLYSHMGFVAIHEVDLWGVEHLGMIKRHQEQ</sequence>
<evidence type="ECO:0000259" key="1">
    <source>
        <dbReference type="PROSITE" id="PS51186"/>
    </source>
</evidence>
<proteinExistence type="predicted"/>
<dbReference type="PROSITE" id="PS51186">
    <property type="entry name" value="GNAT"/>
    <property type="match status" value="1"/>
</dbReference>
<protein>
    <recommendedName>
        <fullName evidence="1">N-acetyltransferase domain-containing protein</fullName>
    </recommendedName>
</protein>
<dbReference type="Gene3D" id="3.40.630.30">
    <property type="match status" value="1"/>
</dbReference>
<dbReference type="Proteomes" id="UP000039046">
    <property type="component" value="Unassembled WGS sequence"/>
</dbReference>
<dbReference type="STRING" id="1531966.A0A0A1T5D4"/>
<dbReference type="EMBL" id="CDHN01000003">
    <property type="protein sequence ID" value="CEJ90024.1"/>
    <property type="molecule type" value="Genomic_DNA"/>
</dbReference>
<gene>
    <name evidence="2" type="ORF">VHEMI05834</name>
</gene>
<dbReference type="InterPro" id="IPR016181">
    <property type="entry name" value="Acyl_CoA_acyltransferase"/>
</dbReference>